<feature type="domain" description="GspL cytoplasmic actin-ATPase-like" evidence="1">
    <location>
        <begin position="65"/>
        <end position="237"/>
    </location>
</feature>
<dbReference type="NCBIfam" id="TIGR01709">
    <property type="entry name" value="typeII_sec_gspL"/>
    <property type="match status" value="1"/>
</dbReference>
<reference evidence="2" key="1">
    <citation type="journal article" date="2015" name="Nature">
        <title>Complex archaea that bridge the gap between prokaryotes and eukaryotes.</title>
        <authorList>
            <person name="Spang A."/>
            <person name="Saw J.H."/>
            <person name="Jorgensen S.L."/>
            <person name="Zaremba-Niedzwiedzka K."/>
            <person name="Martijn J."/>
            <person name="Lind A.E."/>
            <person name="van Eijk R."/>
            <person name="Schleper C."/>
            <person name="Guy L."/>
            <person name="Ettema T.J."/>
        </authorList>
    </citation>
    <scope>NUCLEOTIDE SEQUENCE</scope>
</reference>
<comment type="caution">
    <text evidence="2">The sequence shown here is derived from an EMBL/GenBank/DDBJ whole genome shotgun (WGS) entry which is preliminary data.</text>
</comment>
<dbReference type="Gene3D" id="3.30.420.380">
    <property type="match status" value="1"/>
</dbReference>
<dbReference type="GO" id="GO:0015627">
    <property type="term" value="C:type II protein secretion system complex"/>
    <property type="evidence" value="ECO:0007669"/>
    <property type="project" value="InterPro"/>
</dbReference>
<organism evidence="2">
    <name type="scientific">marine sediment metagenome</name>
    <dbReference type="NCBI Taxonomy" id="412755"/>
    <lineage>
        <taxon>unclassified sequences</taxon>
        <taxon>metagenomes</taxon>
        <taxon>ecological metagenomes</taxon>
    </lineage>
</organism>
<dbReference type="PIRSF" id="PIRSF015761">
    <property type="entry name" value="Protein_L"/>
    <property type="match status" value="1"/>
</dbReference>
<dbReference type="GO" id="GO:0015628">
    <property type="term" value="P:protein secretion by the type II secretion system"/>
    <property type="evidence" value="ECO:0007669"/>
    <property type="project" value="InterPro"/>
</dbReference>
<dbReference type="Pfam" id="PF05134">
    <property type="entry name" value="T2SSL"/>
    <property type="match status" value="1"/>
</dbReference>
<accession>A0A0F9QVF4</accession>
<dbReference type="Gene3D" id="3.30.1360.100">
    <property type="entry name" value="General secretion pathway protein M, EpsM"/>
    <property type="match status" value="1"/>
</dbReference>
<dbReference type="SUPFAM" id="SSF53067">
    <property type="entry name" value="Actin-like ATPase domain"/>
    <property type="match status" value="1"/>
</dbReference>
<evidence type="ECO:0000259" key="1">
    <source>
        <dbReference type="Pfam" id="PF05134"/>
    </source>
</evidence>
<dbReference type="CDD" id="cd24017">
    <property type="entry name" value="ASKHA_T2SSL_N"/>
    <property type="match status" value="1"/>
</dbReference>
<dbReference type="EMBL" id="LAZR01003551">
    <property type="protein sequence ID" value="KKN17141.1"/>
    <property type="molecule type" value="Genomic_DNA"/>
</dbReference>
<dbReference type="AlphaFoldDB" id="A0A0F9QVF4"/>
<evidence type="ECO:0000313" key="2">
    <source>
        <dbReference type="EMBL" id="KKN17141.1"/>
    </source>
</evidence>
<dbReference type="GO" id="GO:0009276">
    <property type="term" value="C:Gram-negative-bacterium-type cell wall"/>
    <property type="evidence" value="ECO:0007669"/>
    <property type="project" value="InterPro"/>
</dbReference>
<gene>
    <name evidence="2" type="ORF">LCGC14_0968840</name>
</gene>
<name>A0A0F9QVF4_9ZZZZ</name>
<sequence length="401" mass="42777">MKNRPSHNDETLQKVHINEQQTAEIDPDRVGSKDVFQSSRFSPDHRSDFAISLCDALAESLQVSPLILPGEQVSLMATVLPLRGIRAKRAALPFALEDRISAPLEDIHIAFCRALDKPDQVLAAVVDRNVMQAAVNAGDSPVLPEIFALPTPVSVDQTLVWAIWLSGSRALVRVSDGTGFVVDAAMLPLIWQQAVKPQIKSYGDALPDIIVASSYDPTPPKPDAKDLSVDLRQGAFAHKAADWSRYLKRAAIIVGVGLIGHLGIMIADTVALTRIADREHAAAQAAIDTLLPGLIVTPDVQPILRRFSPVASPPKGSAFLPILGDMSAALLEADSQITFRRLTFADNPARLTILVEVPGLDDLQQAERLLRAGGFGVTSGAATASAGGAEAEFVVTKGGPE</sequence>
<proteinExistence type="predicted"/>
<protein>
    <recommendedName>
        <fullName evidence="1">GspL cytoplasmic actin-ATPase-like domain-containing protein</fullName>
    </recommendedName>
</protein>
<dbReference type="InterPro" id="IPR043129">
    <property type="entry name" value="ATPase_NBD"/>
</dbReference>
<dbReference type="InterPro" id="IPR024230">
    <property type="entry name" value="GspL_cyto_dom"/>
</dbReference>
<dbReference type="InterPro" id="IPR007812">
    <property type="entry name" value="T2SS_protein-GspL"/>
</dbReference>